<feature type="disulfide bond" evidence="11">
    <location>
        <begin position="220"/>
        <end position="227"/>
    </location>
</feature>
<organism evidence="13 14">
    <name type="scientific">Ascobolus immersus RN42</name>
    <dbReference type="NCBI Taxonomy" id="1160509"/>
    <lineage>
        <taxon>Eukaryota</taxon>
        <taxon>Fungi</taxon>
        <taxon>Dikarya</taxon>
        <taxon>Ascomycota</taxon>
        <taxon>Pezizomycotina</taxon>
        <taxon>Pezizomycetes</taxon>
        <taxon>Pezizales</taxon>
        <taxon>Ascobolaceae</taxon>
        <taxon>Ascobolus</taxon>
    </lineage>
</organism>
<evidence type="ECO:0000256" key="11">
    <source>
        <dbReference type="PIRSR" id="PIRSR611150-2"/>
    </source>
</evidence>
<dbReference type="PROSITE" id="PS00155">
    <property type="entry name" value="CUTINASE_1"/>
    <property type="match status" value="1"/>
</dbReference>
<dbReference type="EC" id="3.1.1.74" evidence="3 12"/>
<feature type="chain" id="PRO_5017852803" description="Cutinase" evidence="12">
    <location>
        <begin position="19"/>
        <end position="257"/>
    </location>
</feature>
<evidence type="ECO:0000256" key="1">
    <source>
        <dbReference type="ARBA" id="ARBA00004613"/>
    </source>
</evidence>
<feature type="signal peptide" evidence="12">
    <location>
        <begin position="1"/>
        <end position="18"/>
    </location>
</feature>
<comment type="catalytic activity">
    <reaction evidence="9 12">
        <text>cutin + H2O = cutin monomers.</text>
        <dbReference type="EC" id="3.1.1.74"/>
    </reaction>
</comment>
<dbReference type="InterPro" id="IPR011150">
    <property type="entry name" value="Cutinase_monf"/>
</dbReference>
<dbReference type="Gene3D" id="3.40.50.1820">
    <property type="entry name" value="alpha/beta hydrolase"/>
    <property type="match status" value="1"/>
</dbReference>
<dbReference type="InterPro" id="IPR029058">
    <property type="entry name" value="AB_hydrolase_fold"/>
</dbReference>
<sequence>MRAATLLSLFTAVVSVLAVPTPIENVPTATSSGIDLTNISIDSAFLEKLELMFAGKYDPFNPSVGVEDSTLVKRAGTTQTELIDGKCGSVIFIYARGTTQEGNIGQNPGVALTAALKSAISNTIIQGVLPYKADVAGYLAGGSAEGASAMASLTARAASQCPSAKIVLSGYSQGAQVVRKAAAQINSSLHGRISAIVTFGDPKKGDAYPGALNNKNLVICNSGDLICDGIPLPIGSHSGTEYEKRIPEAIAYIKARV</sequence>
<reference evidence="13 14" key="1">
    <citation type="journal article" date="2018" name="Nat. Ecol. Evol.">
        <title>Pezizomycetes genomes reveal the molecular basis of ectomycorrhizal truffle lifestyle.</title>
        <authorList>
            <person name="Murat C."/>
            <person name="Payen T."/>
            <person name="Noel B."/>
            <person name="Kuo A."/>
            <person name="Morin E."/>
            <person name="Chen J."/>
            <person name="Kohler A."/>
            <person name="Krizsan K."/>
            <person name="Balestrini R."/>
            <person name="Da Silva C."/>
            <person name="Montanini B."/>
            <person name="Hainaut M."/>
            <person name="Levati E."/>
            <person name="Barry K.W."/>
            <person name="Belfiori B."/>
            <person name="Cichocki N."/>
            <person name="Clum A."/>
            <person name="Dockter R.B."/>
            <person name="Fauchery L."/>
            <person name="Guy J."/>
            <person name="Iotti M."/>
            <person name="Le Tacon F."/>
            <person name="Lindquist E.A."/>
            <person name="Lipzen A."/>
            <person name="Malagnac F."/>
            <person name="Mello A."/>
            <person name="Molinier V."/>
            <person name="Miyauchi S."/>
            <person name="Poulain J."/>
            <person name="Riccioni C."/>
            <person name="Rubini A."/>
            <person name="Sitrit Y."/>
            <person name="Splivallo R."/>
            <person name="Traeger S."/>
            <person name="Wang M."/>
            <person name="Zifcakova L."/>
            <person name="Wipf D."/>
            <person name="Zambonelli A."/>
            <person name="Paolocci F."/>
            <person name="Nowrousian M."/>
            <person name="Ottonello S."/>
            <person name="Baldrian P."/>
            <person name="Spatafora J.W."/>
            <person name="Henrissat B."/>
            <person name="Nagy L.G."/>
            <person name="Aury J.M."/>
            <person name="Wincker P."/>
            <person name="Grigoriev I.V."/>
            <person name="Bonfante P."/>
            <person name="Martin F.M."/>
        </authorList>
    </citation>
    <scope>NUCLEOTIDE SEQUENCE [LARGE SCALE GENOMIC DNA]</scope>
    <source>
        <strain evidence="13 14">RN42</strain>
    </source>
</reference>
<dbReference type="InterPro" id="IPR000675">
    <property type="entry name" value="Cutinase/axe"/>
</dbReference>
<dbReference type="Pfam" id="PF01083">
    <property type="entry name" value="Cutinase"/>
    <property type="match status" value="1"/>
</dbReference>
<evidence type="ECO:0000256" key="3">
    <source>
        <dbReference type="ARBA" id="ARBA00013095"/>
    </source>
</evidence>
<evidence type="ECO:0000256" key="5">
    <source>
        <dbReference type="ARBA" id="ARBA00022525"/>
    </source>
</evidence>
<protein>
    <recommendedName>
        <fullName evidence="3 12">Cutinase</fullName>
        <ecNumber evidence="3 12">3.1.1.74</ecNumber>
    </recommendedName>
</protein>
<dbReference type="GO" id="GO:0050525">
    <property type="term" value="F:cutinase activity"/>
    <property type="evidence" value="ECO:0007669"/>
    <property type="project" value="UniProtKB-UniRule"/>
</dbReference>
<keyword evidence="5 12" id="KW-0964">Secreted</keyword>
<feature type="disulfide bond" evidence="11">
    <location>
        <begin position="87"/>
        <end position="161"/>
    </location>
</feature>
<evidence type="ECO:0000313" key="13">
    <source>
        <dbReference type="EMBL" id="RPA81875.1"/>
    </source>
</evidence>
<dbReference type="PANTHER" id="PTHR48250">
    <property type="entry name" value="CUTINASE 2-RELATED"/>
    <property type="match status" value="1"/>
</dbReference>
<evidence type="ECO:0000256" key="7">
    <source>
        <dbReference type="ARBA" id="ARBA00022801"/>
    </source>
</evidence>
<keyword evidence="4 12" id="KW-0719">Serine esterase</keyword>
<comment type="similarity">
    <text evidence="2 12">Belongs to the cutinase family.</text>
</comment>
<dbReference type="SMART" id="SM01110">
    <property type="entry name" value="Cutinase"/>
    <property type="match status" value="1"/>
</dbReference>
<dbReference type="OrthoDB" id="2975078at2759"/>
<evidence type="ECO:0000256" key="6">
    <source>
        <dbReference type="ARBA" id="ARBA00022729"/>
    </source>
</evidence>
<comment type="subcellular location">
    <subcellularLocation>
        <location evidence="1 12">Secreted</location>
    </subcellularLocation>
</comment>
<dbReference type="STRING" id="1160509.A0A3N4I719"/>
<feature type="active site" description="Nucleophile" evidence="10">
    <location>
        <position position="172"/>
    </location>
</feature>
<keyword evidence="6 12" id="KW-0732">Signal</keyword>
<name>A0A3N4I719_ASCIM</name>
<comment type="function">
    <text evidence="12">Catalyzes the hydrolysis of complex carboxylic polyesters found in the cell wall of plants. Degrades cutin, a macromolecule that forms the structure of the plant cuticle.</text>
</comment>
<proteinExistence type="inferred from homology"/>
<keyword evidence="14" id="KW-1185">Reference proteome</keyword>
<evidence type="ECO:0000256" key="8">
    <source>
        <dbReference type="ARBA" id="ARBA00023157"/>
    </source>
</evidence>
<dbReference type="AlphaFoldDB" id="A0A3N4I719"/>
<evidence type="ECO:0000256" key="2">
    <source>
        <dbReference type="ARBA" id="ARBA00007534"/>
    </source>
</evidence>
<feature type="active site" description="Proton donor/acceptor" evidence="10">
    <location>
        <position position="237"/>
    </location>
</feature>
<evidence type="ECO:0000313" key="14">
    <source>
        <dbReference type="Proteomes" id="UP000275078"/>
    </source>
</evidence>
<evidence type="ECO:0000256" key="10">
    <source>
        <dbReference type="PIRSR" id="PIRSR611150-1"/>
    </source>
</evidence>
<accession>A0A3N4I719</accession>
<dbReference type="InterPro" id="IPR043580">
    <property type="entry name" value="CUTINASE_1"/>
</dbReference>
<gene>
    <name evidence="13" type="ORF">BJ508DRAFT_108699</name>
</gene>
<keyword evidence="8 11" id="KW-1015">Disulfide bond</keyword>
<dbReference type="Proteomes" id="UP000275078">
    <property type="component" value="Unassembled WGS sequence"/>
</dbReference>
<evidence type="ECO:0000256" key="12">
    <source>
        <dbReference type="RuleBase" id="RU361263"/>
    </source>
</evidence>
<keyword evidence="7 12" id="KW-0378">Hydrolase</keyword>
<dbReference type="PRINTS" id="PR00129">
    <property type="entry name" value="CUTINASE"/>
</dbReference>
<dbReference type="EMBL" id="ML119676">
    <property type="protein sequence ID" value="RPA81875.1"/>
    <property type="molecule type" value="Genomic_DNA"/>
</dbReference>
<dbReference type="GO" id="GO:0005576">
    <property type="term" value="C:extracellular region"/>
    <property type="evidence" value="ECO:0007669"/>
    <property type="project" value="UniProtKB-SubCell"/>
</dbReference>
<dbReference type="PANTHER" id="PTHR48250:SF2">
    <property type="entry name" value="CUTINASE"/>
    <property type="match status" value="1"/>
</dbReference>
<feature type="active site" evidence="10">
    <location>
        <position position="224"/>
    </location>
</feature>
<dbReference type="SUPFAM" id="SSF53474">
    <property type="entry name" value="alpha/beta-Hydrolases"/>
    <property type="match status" value="1"/>
</dbReference>
<evidence type="ECO:0000256" key="9">
    <source>
        <dbReference type="ARBA" id="ARBA00034045"/>
    </source>
</evidence>
<evidence type="ECO:0000256" key="4">
    <source>
        <dbReference type="ARBA" id="ARBA00022487"/>
    </source>
</evidence>
<dbReference type="GO" id="GO:0016052">
    <property type="term" value="P:carbohydrate catabolic process"/>
    <property type="evidence" value="ECO:0007669"/>
    <property type="project" value="TreeGrafter"/>
</dbReference>